<evidence type="ECO:0000313" key="4">
    <source>
        <dbReference type="Proteomes" id="UP000002007"/>
    </source>
</evidence>
<feature type="domain" description="Thioesterase" evidence="2">
    <location>
        <begin position="68"/>
        <end position="144"/>
    </location>
</feature>
<proteinExistence type="predicted"/>
<dbReference type="AlphaFoldDB" id="A9WRW5"/>
<name>A9WRW5_RENSM</name>
<dbReference type="SMR" id="A9WRW5"/>
<dbReference type="Pfam" id="PF03061">
    <property type="entry name" value="4HBT"/>
    <property type="match status" value="1"/>
</dbReference>
<protein>
    <submittedName>
        <fullName evidence="3">Phenylacetic acid degradation protein</fullName>
    </submittedName>
</protein>
<dbReference type="NCBIfam" id="TIGR02286">
    <property type="entry name" value="PaaD"/>
    <property type="match status" value="1"/>
</dbReference>
<evidence type="ECO:0000313" key="3">
    <source>
        <dbReference type="EMBL" id="ABY24397.1"/>
    </source>
</evidence>
<accession>A9WRW5</accession>
<evidence type="ECO:0000256" key="1">
    <source>
        <dbReference type="ARBA" id="ARBA00022801"/>
    </source>
</evidence>
<dbReference type="InterPro" id="IPR003736">
    <property type="entry name" value="PAAI_dom"/>
</dbReference>
<dbReference type="SUPFAM" id="SSF54637">
    <property type="entry name" value="Thioesterase/thiol ester dehydrase-isomerase"/>
    <property type="match status" value="1"/>
</dbReference>
<dbReference type="KEGG" id="rsa:RSal33209_2672"/>
<dbReference type="NCBIfam" id="TIGR00369">
    <property type="entry name" value="unchar_dom_1"/>
    <property type="match status" value="1"/>
</dbReference>
<dbReference type="Proteomes" id="UP000002007">
    <property type="component" value="Chromosome"/>
</dbReference>
<dbReference type="STRING" id="288705.RSal33209_2672"/>
<dbReference type="EMBL" id="CP000910">
    <property type="protein sequence ID" value="ABY24397.1"/>
    <property type="molecule type" value="Genomic_DNA"/>
</dbReference>
<dbReference type="InterPro" id="IPR052723">
    <property type="entry name" value="Acyl-CoA_thioesterase_PaaI"/>
</dbReference>
<keyword evidence="4" id="KW-1185">Reference proteome</keyword>
<organism evidence="3 4">
    <name type="scientific">Renibacterium salmoninarum (strain ATCC 33209 / DSM 20767 / JCM 11484 / NBRC 15589 / NCIMB 2235)</name>
    <dbReference type="NCBI Taxonomy" id="288705"/>
    <lineage>
        <taxon>Bacteria</taxon>
        <taxon>Bacillati</taxon>
        <taxon>Actinomycetota</taxon>
        <taxon>Actinomycetes</taxon>
        <taxon>Micrococcales</taxon>
        <taxon>Micrococcaceae</taxon>
        <taxon>Renibacterium</taxon>
    </lineage>
</organism>
<dbReference type="Gene3D" id="3.10.129.10">
    <property type="entry name" value="Hotdog Thioesterase"/>
    <property type="match status" value="1"/>
</dbReference>
<dbReference type="InterPro" id="IPR011973">
    <property type="entry name" value="PaaD"/>
</dbReference>
<dbReference type="HOGENOM" id="CLU_089876_11_0_11"/>
<dbReference type="eggNOG" id="COG2050">
    <property type="taxonomic scope" value="Bacteria"/>
</dbReference>
<reference evidence="4" key="1">
    <citation type="journal article" date="2008" name="J. Bacteriol.">
        <title>Genome sequence of the fish pathogen Renibacterium salmoninarum suggests reductive evolution away from an environmental Arthrobacter ancestor.</title>
        <authorList>
            <person name="Wiens G.D."/>
            <person name="Rockey D.D."/>
            <person name="Wu Z."/>
            <person name="Chang J."/>
            <person name="Levy R."/>
            <person name="Crane S."/>
            <person name="Chen D.S."/>
            <person name="Capri G.R."/>
            <person name="Burnett J.R."/>
            <person name="Sudheesh P.S."/>
            <person name="Schipma M.J."/>
            <person name="Burd H."/>
            <person name="Bhattacharyya A."/>
            <person name="Rhodes L.D."/>
            <person name="Kaul R."/>
            <person name="Strom M.S."/>
        </authorList>
    </citation>
    <scope>NUCLEOTIDE SEQUENCE [LARGE SCALE GENOMIC DNA]</scope>
    <source>
        <strain evidence="4">ATCC 33209 / DSM 20767 / JCM 11484 / NBRC 15589 / NCIMB 2235</strain>
    </source>
</reference>
<dbReference type="InterPro" id="IPR006683">
    <property type="entry name" value="Thioestr_dom"/>
</dbReference>
<dbReference type="PANTHER" id="PTHR42856">
    <property type="entry name" value="ACYL-COENZYME A THIOESTERASE PAAI"/>
    <property type="match status" value="1"/>
</dbReference>
<dbReference type="GO" id="GO:0016289">
    <property type="term" value="F:acyl-CoA hydrolase activity"/>
    <property type="evidence" value="ECO:0007669"/>
    <property type="project" value="UniProtKB-ARBA"/>
</dbReference>
<evidence type="ECO:0000259" key="2">
    <source>
        <dbReference type="Pfam" id="PF03061"/>
    </source>
</evidence>
<gene>
    <name evidence="3" type="primary">paaI</name>
    <name evidence="3" type="ordered locus">RSal33209_2672</name>
</gene>
<dbReference type="CDD" id="cd03443">
    <property type="entry name" value="PaaI_thioesterase"/>
    <property type="match status" value="1"/>
</dbReference>
<dbReference type="PANTHER" id="PTHR42856:SF1">
    <property type="entry name" value="ACYL-COENZYME A THIOESTERASE PAAI"/>
    <property type="match status" value="1"/>
</dbReference>
<keyword evidence="1" id="KW-0378">Hydrolase</keyword>
<sequence>MTQSDEQDYLMNIQSVNNLLVQPPEATMTHPMLEGEAASDWLGITIDKISDGHATLSMTLRPEMMNGFGVSHGGMIFAFADSAFAFACNPADSDGSTQTVAAGVDINFLAPSRAGQRLTAVANRRAQTGRSGIYDVQVFAESDASPELIAEFRGRSRTIPTRGSNA</sequence>
<dbReference type="InterPro" id="IPR029069">
    <property type="entry name" value="HotDog_dom_sf"/>
</dbReference>